<keyword evidence="5 9" id="KW-0949">S-adenosyl-L-methionine</keyword>
<evidence type="ECO:0000313" key="10">
    <source>
        <dbReference type="EMBL" id="DAD54483.1"/>
    </source>
</evidence>
<accession>A0A823A0K2</accession>
<gene>
    <name evidence="10" type="primary">sxcB</name>
</gene>
<keyword evidence="4 9" id="KW-0808">Transferase</keyword>
<evidence type="ECO:0000256" key="7">
    <source>
        <dbReference type="ARBA" id="ARBA00048576"/>
    </source>
</evidence>
<evidence type="ECO:0000256" key="1">
    <source>
        <dbReference type="ARBA" id="ARBA00012340"/>
    </source>
</evidence>
<evidence type="ECO:0000256" key="4">
    <source>
        <dbReference type="ARBA" id="ARBA00022679"/>
    </source>
</evidence>
<dbReference type="AlphaFoldDB" id="A0A823A0K2"/>
<name>A0A823A0K2_9XANT</name>
<dbReference type="GO" id="GO:0061579">
    <property type="term" value="F:N-acyl homoserine lactone synthase activity"/>
    <property type="evidence" value="ECO:0007669"/>
    <property type="project" value="UniProtKB-UniRule"/>
</dbReference>
<sequence length="227" mass="25971">MIFLLKNHSFETHNHFLDSFLELRHDIFIKKLGWRIPTANDRMEQDEFDNDQAIYLMINNSRGQVVAGARLIPTSTPGIIDMFPELIDANSPRSSRTFEITRFAIDHRKDRIRDNLDLRASLLWGIQATALAIGADKLVSVTYLHLESMLTKTGYSFRRLGQIHEIDGVPTVALEHEVSVKILNDCRNQIRSSEVRQNIRLHCIGNQDQHHGSIIHSSAVVEQSLHD</sequence>
<evidence type="ECO:0000256" key="6">
    <source>
        <dbReference type="ARBA" id="ARBA00022929"/>
    </source>
</evidence>
<evidence type="ECO:0000256" key="5">
    <source>
        <dbReference type="ARBA" id="ARBA00022691"/>
    </source>
</evidence>
<dbReference type="Gene3D" id="3.40.630.30">
    <property type="match status" value="1"/>
</dbReference>
<reference evidence="10" key="1">
    <citation type="journal article" name="Nat. Commun.">
        <title>Evolution of combinatorial diversity in trans-acyltransferase polyketide synthase assembly lines across bacteria.</title>
        <authorList>
            <person name="Helfrich E.J.N."/>
            <person name="Ueoka R."/>
            <person name="Chevrette M.G."/>
            <person name="Hemmerling F."/>
            <person name="Lu X."/>
            <person name="Leopold-Messer S."/>
            <person name="Minas H.A."/>
            <person name="Burch A.Y."/>
            <person name="Lindow S.E."/>
            <person name="Piel J."/>
            <person name="Medema M.H."/>
        </authorList>
    </citation>
    <scope>NUCLEOTIDE SEQUENCE</scope>
    <source>
        <strain evidence="10">NCPPB 3753</strain>
    </source>
</reference>
<dbReference type="EMBL" id="BK010647">
    <property type="protein sequence ID" value="DAD54483.1"/>
    <property type="molecule type" value="Genomic_DNA"/>
</dbReference>
<keyword evidence="6 8" id="KW-0071">Autoinducer synthesis</keyword>
<organism evidence="10">
    <name type="scientific">Xanthomonas cannabis pv. cannabis</name>
    <dbReference type="NCBI Taxonomy" id="1885894"/>
    <lineage>
        <taxon>Bacteria</taxon>
        <taxon>Pseudomonadati</taxon>
        <taxon>Pseudomonadota</taxon>
        <taxon>Gammaproteobacteria</taxon>
        <taxon>Lysobacterales</taxon>
        <taxon>Lysobacteraceae</taxon>
        <taxon>Xanthomonas</taxon>
    </lineage>
</organism>
<evidence type="ECO:0000256" key="9">
    <source>
        <dbReference type="RuleBase" id="RU361135"/>
    </source>
</evidence>
<dbReference type="GO" id="GO:0009372">
    <property type="term" value="P:quorum sensing"/>
    <property type="evidence" value="ECO:0007669"/>
    <property type="project" value="UniProtKB-UniRule"/>
</dbReference>
<dbReference type="EC" id="2.3.1.184" evidence="1 9"/>
<protein>
    <recommendedName>
        <fullName evidence="2 9">Acyl-homoserine-lactone synthase</fullName>
        <ecNumber evidence="1 9">2.3.1.184</ecNumber>
    </recommendedName>
    <alternativeName>
        <fullName evidence="9">Autoinducer synthesis protein</fullName>
    </alternativeName>
</protein>
<dbReference type="GO" id="GO:0007165">
    <property type="term" value="P:signal transduction"/>
    <property type="evidence" value="ECO:0007669"/>
    <property type="project" value="TreeGrafter"/>
</dbReference>
<evidence type="ECO:0000256" key="8">
    <source>
        <dbReference type="PROSITE-ProRule" id="PRU00533"/>
    </source>
</evidence>
<dbReference type="PANTHER" id="PTHR39322">
    <property type="entry name" value="ACYL-HOMOSERINE-LACTONE SYNTHASE"/>
    <property type="match status" value="1"/>
</dbReference>
<dbReference type="PRINTS" id="PR01549">
    <property type="entry name" value="AUTOINDCRSYN"/>
</dbReference>
<dbReference type="InterPro" id="IPR018311">
    <property type="entry name" value="Autoind_synth_CS"/>
</dbReference>
<dbReference type="OrthoDB" id="6023281at2"/>
<dbReference type="InterPro" id="IPR016181">
    <property type="entry name" value="Acyl_CoA_acyltransferase"/>
</dbReference>
<keyword evidence="3 8" id="KW-0673">Quorum sensing</keyword>
<comment type="catalytic activity">
    <reaction evidence="7 9">
        <text>a fatty acyl-[ACP] + S-adenosyl-L-methionine = an N-acyl-L-homoserine lactone + S-methyl-5'-thioadenosine + holo-[ACP] + H(+)</text>
        <dbReference type="Rhea" id="RHEA:10096"/>
        <dbReference type="Rhea" id="RHEA-COMP:9685"/>
        <dbReference type="Rhea" id="RHEA-COMP:14125"/>
        <dbReference type="ChEBI" id="CHEBI:15378"/>
        <dbReference type="ChEBI" id="CHEBI:17509"/>
        <dbReference type="ChEBI" id="CHEBI:55474"/>
        <dbReference type="ChEBI" id="CHEBI:59789"/>
        <dbReference type="ChEBI" id="CHEBI:64479"/>
        <dbReference type="ChEBI" id="CHEBI:138651"/>
        <dbReference type="EC" id="2.3.1.184"/>
    </reaction>
</comment>
<comment type="similarity">
    <text evidence="8 9">Belongs to the autoinducer synthase family.</text>
</comment>
<dbReference type="PROSITE" id="PS00949">
    <property type="entry name" value="AUTOINDUCER_SYNTH_1"/>
    <property type="match status" value="1"/>
</dbReference>
<evidence type="ECO:0000256" key="3">
    <source>
        <dbReference type="ARBA" id="ARBA00022654"/>
    </source>
</evidence>
<dbReference type="PROSITE" id="PS51187">
    <property type="entry name" value="AUTOINDUCER_SYNTH_2"/>
    <property type="match status" value="1"/>
</dbReference>
<dbReference type="PANTHER" id="PTHR39322:SF1">
    <property type="entry name" value="ISOVALERYL-HOMOSERINE LACTONE SYNTHASE"/>
    <property type="match status" value="1"/>
</dbReference>
<proteinExistence type="inferred from homology"/>
<evidence type="ECO:0000256" key="2">
    <source>
        <dbReference type="ARBA" id="ARBA00018768"/>
    </source>
</evidence>
<dbReference type="Pfam" id="PF00765">
    <property type="entry name" value="Autoind_synth"/>
    <property type="match status" value="1"/>
</dbReference>
<dbReference type="SUPFAM" id="SSF55729">
    <property type="entry name" value="Acyl-CoA N-acyltransferases (Nat)"/>
    <property type="match status" value="1"/>
</dbReference>
<dbReference type="InterPro" id="IPR001690">
    <property type="entry name" value="Autoind_synthase"/>
</dbReference>